<feature type="compositionally biased region" description="Low complexity" evidence="1">
    <location>
        <begin position="70"/>
        <end position="79"/>
    </location>
</feature>
<feature type="region of interest" description="Disordered" evidence="1">
    <location>
        <begin position="57"/>
        <end position="86"/>
    </location>
</feature>
<name>A0A7S2UJX8_9STRA</name>
<dbReference type="AlphaFoldDB" id="A0A7S2UJX8"/>
<accession>A0A7S2UJX8</accession>
<organism evidence="2">
    <name type="scientific">Attheya septentrionalis</name>
    <dbReference type="NCBI Taxonomy" id="420275"/>
    <lineage>
        <taxon>Eukaryota</taxon>
        <taxon>Sar</taxon>
        <taxon>Stramenopiles</taxon>
        <taxon>Ochrophyta</taxon>
        <taxon>Bacillariophyta</taxon>
        <taxon>Coscinodiscophyceae</taxon>
        <taxon>Chaetocerotophycidae</taxon>
        <taxon>Chaetocerotales</taxon>
        <taxon>Attheyaceae</taxon>
        <taxon>Attheya</taxon>
    </lineage>
</organism>
<evidence type="ECO:0000313" key="2">
    <source>
        <dbReference type="EMBL" id="CAD9820152.1"/>
    </source>
</evidence>
<proteinExistence type="predicted"/>
<evidence type="ECO:0000256" key="1">
    <source>
        <dbReference type="SAM" id="MobiDB-lite"/>
    </source>
</evidence>
<gene>
    <name evidence="2" type="ORF">ASEP1449_LOCUS11985</name>
</gene>
<protein>
    <submittedName>
        <fullName evidence="2">Uncharacterized protein</fullName>
    </submittedName>
</protein>
<dbReference type="EMBL" id="HBHQ01017896">
    <property type="protein sequence ID" value="CAD9820152.1"/>
    <property type="molecule type" value="Transcribed_RNA"/>
</dbReference>
<sequence>MAITGGTPQRRSKVAAIAAKSLATGVLSLSLYPSTNKQTKHMELVDDSRDDESFDADWAGHCPIETPRDTTTTETNKNNPFNDTNHNGCEEEDVHYFWEAKSVMSDNDDDSDSDDDDVHYFWATAASSDVALDIISQTNNNSKHACGHTCKYCKGASFDSESTMLAHQAICAFSYDQQGLIQDGTYFLSNEYDDKEIDLTTSTSDQNNIGNTTFAMQLMPETYCASTEESIVGINMIKDSDPSSNSILAIKHATDKYFEDGASFMDKSDPFFQYSADTDDLLASSSSGSAETIGASEEEEGPLMLSFFRMAPPSEDTAYDDMPLLVRVVGGGNQKDGSSIYKNRKNIRIRLSQILKMKLVKFPHNKKKRDFVRVARPRTKTCMDAFLQVRNTPWRPVTLGSNMARNSKSIGDPKLDQFDVLEEFYTESSGSEE</sequence>
<reference evidence="2" key="1">
    <citation type="submission" date="2021-01" db="EMBL/GenBank/DDBJ databases">
        <authorList>
            <person name="Corre E."/>
            <person name="Pelletier E."/>
            <person name="Niang G."/>
            <person name="Scheremetjew M."/>
            <person name="Finn R."/>
            <person name="Kale V."/>
            <person name="Holt S."/>
            <person name="Cochrane G."/>
            <person name="Meng A."/>
            <person name="Brown T."/>
            <person name="Cohen L."/>
        </authorList>
    </citation>
    <scope>NUCLEOTIDE SEQUENCE</scope>
    <source>
        <strain evidence="2">CCMP2084</strain>
    </source>
</reference>